<accession>A0A2U9C631</accession>
<feature type="non-terminal residue" evidence="1">
    <location>
        <position position="1"/>
    </location>
</feature>
<keyword evidence="2" id="KW-1185">Reference proteome</keyword>
<protein>
    <submittedName>
        <fullName evidence="1">Putative F-box only protein 38-like</fullName>
    </submittedName>
</protein>
<evidence type="ECO:0000313" key="1">
    <source>
        <dbReference type="EMBL" id="AWP11633.1"/>
    </source>
</evidence>
<reference evidence="1 2" key="1">
    <citation type="submission" date="2017-12" db="EMBL/GenBank/DDBJ databases">
        <title>Integrating genomic resources of turbot (Scophthalmus maximus) in depth evaluation of genetic and physical mapping variation across individuals.</title>
        <authorList>
            <person name="Martinez P."/>
        </authorList>
    </citation>
    <scope>NUCLEOTIDE SEQUENCE [LARGE SCALE GENOMIC DNA]</scope>
</reference>
<dbReference type="Proteomes" id="UP000246464">
    <property type="component" value="Chromosome 13"/>
</dbReference>
<sequence>KRSTRFQKERLQFCLWEFLLRQRDARLHVPLRLRLFPELGRSSREVLTSSGHSVGTELDEGLVVGRFLVLHFLQESAQFLPQGLVLPQRHGKRLGVCGQSLLSELLNAPFLGPKCADELAVGRSQRLQLLQSAPRVIALLHLLRPRPERGGLFSEGRADLPLGDELPVEHQVGVFQAVQFPQEGLHHAAGARRRLLTLKLLLVGVLSPLQLIRQLQDLGLLLPHLGRQILILFRKQLLVSDLGLQAGREPRHFSFQRLLDALVVVIHLAKGSLVQRLQRLQLGSDLGDPQHLAGQILLRLLEVELQRLDVGVVHRVGPHRKMTHSELVKYGLADVIENPGIITDIGIKVVNEVFTNIKYLLIYNCPHLHNPHHWITDQSRWSRLVDLSLVRCHAIKLESFAQFIESLPSLEFICLDQMFREPPKKTLKDDDVENCKLILLEKLCTLDI</sequence>
<evidence type="ECO:0000313" key="2">
    <source>
        <dbReference type="Proteomes" id="UP000246464"/>
    </source>
</evidence>
<dbReference type="GO" id="GO:0005737">
    <property type="term" value="C:cytoplasm"/>
    <property type="evidence" value="ECO:0007669"/>
    <property type="project" value="TreeGrafter"/>
</dbReference>
<gene>
    <name evidence="1" type="ORF">SMAX5B_009181</name>
</gene>
<dbReference type="GO" id="GO:0005634">
    <property type="term" value="C:nucleus"/>
    <property type="evidence" value="ECO:0007669"/>
    <property type="project" value="TreeGrafter"/>
</dbReference>
<dbReference type="GO" id="GO:0070936">
    <property type="term" value="P:protein K48-linked ubiquitination"/>
    <property type="evidence" value="ECO:0007669"/>
    <property type="project" value="TreeGrafter"/>
</dbReference>
<organism evidence="1 2">
    <name type="scientific">Scophthalmus maximus</name>
    <name type="common">Turbot</name>
    <name type="synonym">Psetta maxima</name>
    <dbReference type="NCBI Taxonomy" id="52904"/>
    <lineage>
        <taxon>Eukaryota</taxon>
        <taxon>Metazoa</taxon>
        <taxon>Chordata</taxon>
        <taxon>Craniata</taxon>
        <taxon>Vertebrata</taxon>
        <taxon>Euteleostomi</taxon>
        <taxon>Actinopterygii</taxon>
        <taxon>Neopterygii</taxon>
        <taxon>Teleostei</taxon>
        <taxon>Neoteleostei</taxon>
        <taxon>Acanthomorphata</taxon>
        <taxon>Carangaria</taxon>
        <taxon>Pleuronectiformes</taxon>
        <taxon>Pleuronectoidei</taxon>
        <taxon>Scophthalmidae</taxon>
        <taxon>Scophthalmus</taxon>
    </lineage>
</organism>
<dbReference type="EMBL" id="CP026255">
    <property type="protein sequence ID" value="AWP11633.1"/>
    <property type="molecule type" value="Genomic_DNA"/>
</dbReference>
<dbReference type="AlphaFoldDB" id="A0A2U9C631"/>
<name>A0A2U9C631_SCOMX</name>
<dbReference type="InterPro" id="IPR032675">
    <property type="entry name" value="LRR_dom_sf"/>
</dbReference>
<dbReference type="PANTHER" id="PTHR14753">
    <property type="entry name" value="F-BOX ONLY PROTEIN 38"/>
    <property type="match status" value="1"/>
</dbReference>
<dbReference type="Gene3D" id="3.80.10.10">
    <property type="entry name" value="Ribonuclease Inhibitor"/>
    <property type="match status" value="1"/>
</dbReference>
<dbReference type="InterPro" id="IPR042354">
    <property type="entry name" value="FBX38"/>
</dbReference>
<proteinExistence type="predicted"/>
<dbReference type="PANTHER" id="PTHR14753:SF3">
    <property type="entry name" value="F-BOX ONLY PROTEIN 38"/>
    <property type="match status" value="1"/>
</dbReference>
<dbReference type="GO" id="GO:0031146">
    <property type="term" value="P:SCF-dependent proteasomal ubiquitin-dependent protein catabolic process"/>
    <property type="evidence" value="ECO:0007669"/>
    <property type="project" value="InterPro"/>
</dbReference>